<feature type="domain" description="Zinc finger Ogr/Delta-type" evidence="2">
    <location>
        <begin position="12"/>
        <end position="53"/>
    </location>
</feature>
<evidence type="ECO:0000313" key="3">
    <source>
        <dbReference type="EMBL" id="MDH1341536.1"/>
    </source>
</evidence>
<protein>
    <submittedName>
        <fullName evidence="3">Ogr/Delta-like zinc finger family protein</fullName>
    </submittedName>
</protein>
<name>A0AA42TZ11_ECTOL</name>
<reference evidence="3" key="1">
    <citation type="submission" date="2022-09" db="EMBL/GenBank/DDBJ databases">
        <title>Intensive care unit water sources are persistently colonized with multi-drug resistant bacteria and are the site of extensive horizontal gene transfer of antibiotic resistance genes.</title>
        <authorList>
            <person name="Diorio-Toth L."/>
        </authorList>
    </citation>
    <scope>NUCLEOTIDE SEQUENCE</scope>
    <source>
        <strain evidence="3">GD03704</strain>
    </source>
</reference>
<dbReference type="InterPro" id="IPR007684">
    <property type="entry name" value="Znf_Ogr/Delta"/>
</dbReference>
<dbReference type="AlphaFoldDB" id="A0AA42TZ11"/>
<organism evidence="3 4">
    <name type="scientific">Ectopseudomonas oleovorans</name>
    <name type="common">Pseudomonas oleovorans</name>
    <dbReference type="NCBI Taxonomy" id="301"/>
    <lineage>
        <taxon>Bacteria</taxon>
        <taxon>Pseudomonadati</taxon>
        <taxon>Pseudomonadota</taxon>
        <taxon>Gammaproteobacteria</taxon>
        <taxon>Pseudomonadales</taxon>
        <taxon>Pseudomonadaceae</taxon>
        <taxon>Ectopseudomonas</taxon>
    </lineage>
</organism>
<proteinExistence type="predicted"/>
<dbReference type="EMBL" id="JAOCJE010000001">
    <property type="protein sequence ID" value="MDH1341536.1"/>
    <property type="molecule type" value="Genomic_DNA"/>
</dbReference>
<evidence type="ECO:0000259" key="2">
    <source>
        <dbReference type="Pfam" id="PF04606"/>
    </source>
</evidence>
<evidence type="ECO:0000313" key="4">
    <source>
        <dbReference type="Proteomes" id="UP001161697"/>
    </source>
</evidence>
<dbReference type="Proteomes" id="UP001161697">
    <property type="component" value="Unassembled WGS sequence"/>
</dbReference>
<sequence length="102" mass="11016">MTAPTGGGYRVKCPACSSPMRIKDSKEQTPTFKTMYAQCTNMACSHSIIGSLSWDFALVPSGIDSPRVVLPVAPSAQRKQAQRDSRPTTNQLDLLDAQEATV</sequence>
<gene>
    <name evidence="3" type="ORF">N5J11_20570</name>
</gene>
<dbReference type="RefSeq" id="WP_279850690.1">
    <property type="nucleotide sequence ID" value="NZ_JAOCJD010000019.1"/>
</dbReference>
<dbReference type="Pfam" id="PF04606">
    <property type="entry name" value="Ogr_Delta"/>
    <property type="match status" value="1"/>
</dbReference>
<feature type="region of interest" description="Disordered" evidence="1">
    <location>
        <begin position="74"/>
        <end position="102"/>
    </location>
</feature>
<evidence type="ECO:0000256" key="1">
    <source>
        <dbReference type="SAM" id="MobiDB-lite"/>
    </source>
</evidence>
<accession>A0AA42TZ11</accession>
<comment type="caution">
    <text evidence="3">The sequence shown here is derived from an EMBL/GenBank/DDBJ whole genome shotgun (WGS) entry which is preliminary data.</text>
</comment>